<gene>
    <name evidence="1" type="ORF">ICJ84_03320</name>
</gene>
<reference evidence="1" key="2">
    <citation type="submission" date="2020-09" db="EMBL/GenBank/DDBJ databases">
        <authorList>
            <person name="Wu Z."/>
        </authorList>
    </citation>
    <scope>NUCLEOTIDE SEQUENCE</scope>
    <source>
        <strain evidence="1">SC17</strain>
    </source>
</reference>
<protein>
    <recommendedName>
        <fullName evidence="3">CHAT domain-containing protein</fullName>
    </recommendedName>
</protein>
<reference evidence="1" key="1">
    <citation type="journal article" date="2013" name="Int. J. Syst. Evol. Microbiol.">
        <title>Aestuariibaculum suncheonense gen. nov., sp. nov., a marine bacterium of the family Flavobacteriaceae isolated from a tidal flat and emended descriptions of the genera Gaetbulibacter and Tamlana.</title>
        <authorList>
            <person name="Jeong S.H."/>
            <person name="Park M.S."/>
            <person name="Jin H.M."/>
            <person name="Lee K."/>
            <person name="Park W."/>
            <person name="Jeon C.O."/>
        </authorList>
    </citation>
    <scope>NUCLEOTIDE SEQUENCE</scope>
    <source>
        <strain evidence="1">SC17</strain>
    </source>
</reference>
<evidence type="ECO:0000313" key="2">
    <source>
        <dbReference type="Proteomes" id="UP000602057"/>
    </source>
</evidence>
<dbReference type="AlphaFoldDB" id="A0A8J6U9T7"/>
<proteinExistence type="predicted"/>
<dbReference type="EMBL" id="JACVXC010000001">
    <property type="protein sequence ID" value="MBD0834463.1"/>
    <property type="molecule type" value="Genomic_DNA"/>
</dbReference>
<comment type="caution">
    <text evidence="1">The sequence shown here is derived from an EMBL/GenBank/DDBJ whole genome shotgun (WGS) entry which is preliminary data.</text>
</comment>
<sequence length="624" mass="71780">MEDPLSAVVYSHINSPNHYSLIFGFSSVSIGKDCDDINQRDEHQISRSSGIKSNINFGNTLSRIGGCDYLILVGLTDYQKSFLTFLEEYNVIEINNLEDVDTFLHPISFRESIPCRPDQIFTGLQIASNLQMAITIDDDAEHIEVVTNNKGGLIIVENNYFFETLVATNYAISINADLIIIESYDFHEKEFLKTIEAWREEVKVGSEQISLQELKGLIYNRIDGIQFQNYDFVTFFTIGAPYSLIIDNVIPCTHIGLKLNPDFFIFNNIFFQDNFNIGSGIVFSPRFFSSEETDYVINKLTQNNYYVNALIENQASSTNLDYYVKELPFNILHLCTHGNQSKGSLIIEKYTDEYGNEHIFEYNLLFSLMPEPGMYNENGEPLIKVLKLVYPKKLNGYAFRTKEFKDQNYPSSIFPKMFSTVPVNENEISRQEVIVENAHGIECHSFSHFAKFSHLSANQHSPFIFNNICWSAYEIKDHLLAVRARGYIGTLWAVNNDVAVKTAETFYDSFFEKTVLSSLQDSLVHSKATNNRNIYMYYGLHFTSFNKAKSVESSKDDIVKGLLTNISSWKTNYDGCENTNTRYNILAQIRWNQQMILKYFRKELLKLIGKKALIDFLKLRVRNS</sequence>
<accession>A0A8J6U9T7</accession>
<dbReference type="RefSeq" id="WP_188214934.1">
    <property type="nucleotide sequence ID" value="NZ_JACVXC010000001.1"/>
</dbReference>
<keyword evidence="2" id="KW-1185">Reference proteome</keyword>
<evidence type="ECO:0000313" key="1">
    <source>
        <dbReference type="EMBL" id="MBD0834463.1"/>
    </source>
</evidence>
<organism evidence="1 2">
    <name type="scientific">Aestuariibaculum suncheonense</name>
    <dbReference type="NCBI Taxonomy" id="1028745"/>
    <lineage>
        <taxon>Bacteria</taxon>
        <taxon>Pseudomonadati</taxon>
        <taxon>Bacteroidota</taxon>
        <taxon>Flavobacteriia</taxon>
        <taxon>Flavobacteriales</taxon>
        <taxon>Flavobacteriaceae</taxon>
    </lineage>
</organism>
<dbReference type="Proteomes" id="UP000602057">
    <property type="component" value="Unassembled WGS sequence"/>
</dbReference>
<name>A0A8J6U9T7_9FLAO</name>
<evidence type="ECO:0008006" key="3">
    <source>
        <dbReference type="Google" id="ProtNLM"/>
    </source>
</evidence>